<dbReference type="GO" id="GO:0032259">
    <property type="term" value="P:methylation"/>
    <property type="evidence" value="ECO:0007669"/>
    <property type="project" value="UniProtKB-KW"/>
</dbReference>
<proteinExistence type="predicted"/>
<dbReference type="Gene3D" id="3.40.50.150">
    <property type="entry name" value="Vaccinia Virus protein VP39"/>
    <property type="match status" value="1"/>
</dbReference>
<dbReference type="InterPro" id="IPR006342">
    <property type="entry name" value="FkbM_mtfrase"/>
</dbReference>
<dbReference type="Pfam" id="PF05050">
    <property type="entry name" value="Methyltransf_21"/>
    <property type="match status" value="1"/>
</dbReference>
<protein>
    <submittedName>
        <fullName evidence="2">Methyltransferase domain protein</fullName>
    </submittedName>
</protein>
<evidence type="ECO:0000313" key="3">
    <source>
        <dbReference type="Proteomes" id="UP001642464"/>
    </source>
</evidence>
<gene>
    <name evidence="2" type="ORF">SCF082_LOCUS13965</name>
</gene>
<feature type="non-terminal residue" evidence="2">
    <location>
        <position position="1"/>
    </location>
</feature>
<dbReference type="SUPFAM" id="SSF53335">
    <property type="entry name" value="S-adenosyl-L-methionine-dependent methyltransferases"/>
    <property type="match status" value="1"/>
</dbReference>
<accession>A0ABP0JUL8</accession>
<dbReference type="GO" id="GO:0008168">
    <property type="term" value="F:methyltransferase activity"/>
    <property type="evidence" value="ECO:0007669"/>
    <property type="project" value="UniProtKB-KW"/>
</dbReference>
<name>A0ABP0JUL8_9DINO</name>
<dbReference type="InterPro" id="IPR052514">
    <property type="entry name" value="SAM-dependent_MTase"/>
</dbReference>
<dbReference type="NCBIfam" id="TIGR01444">
    <property type="entry name" value="fkbM_fam"/>
    <property type="match status" value="1"/>
</dbReference>
<evidence type="ECO:0000259" key="1">
    <source>
        <dbReference type="Pfam" id="PF05050"/>
    </source>
</evidence>
<dbReference type="PANTHER" id="PTHR34203:SF15">
    <property type="entry name" value="SLL1173 PROTEIN"/>
    <property type="match status" value="1"/>
</dbReference>
<keyword evidence="3" id="KW-1185">Reference proteome</keyword>
<reference evidence="2 3" key="1">
    <citation type="submission" date="2024-02" db="EMBL/GenBank/DDBJ databases">
        <authorList>
            <person name="Chen Y."/>
            <person name="Shah S."/>
            <person name="Dougan E. K."/>
            <person name="Thang M."/>
            <person name="Chan C."/>
        </authorList>
    </citation>
    <scope>NUCLEOTIDE SEQUENCE [LARGE SCALE GENOMIC DNA]</scope>
</reference>
<keyword evidence="2" id="KW-0808">Transferase</keyword>
<evidence type="ECO:0000313" key="2">
    <source>
        <dbReference type="EMBL" id="CAK9018176.1"/>
    </source>
</evidence>
<feature type="domain" description="Methyltransferase FkbM" evidence="1">
    <location>
        <begin position="92"/>
        <end position="250"/>
    </location>
</feature>
<organism evidence="2 3">
    <name type="scientific">Durusdinium trenchii</name>
    <dbReference type="NCBI Taxonomy" id="1381693"/>
    <lineage>
        <taxon>Eukaryota</taxon>
        <taxon>Sar</taxon>
        <taxon>Alveolata</taxon>
        <taxon>Dinophyceae</taxon>
        <taxon>Suessiales</taxon>
        <taxon>Symbiodiniaceae</taxon>
        <taxon>Durusdinium</taxon>
    </lineage>
</organism>
<comment type="caution">
    <text evidence="2">The sequence shown here is derived from an EMBL/GenBank/DDBJ whole genome shotgun (WGS) entry which is preliminary data.</text>
</comment>
<dbReference type="EMBL" id="CAXAMM010008689">
    <property type="protein sequence ID" value="CAK9018176.1"/>
    <property type="molecule type" value="Genomic_DNA"/>
</dbReference>
<dbReference type="PANTHER" id="PTHR34203">
    <property type="entry name" value="METHYLTRANSFERASE, FKBM FAMILY PROTEIN"/>
    <property type="match status" value="1"/>
</dbReference>
<sequence>VRIGIVIRLLSSIVRHPANQTAPLRAVWQAVRWQCYKRLVGGPAVFAYHGLRLKCYPDSHSASGAIYFSGLPDYREMRFLLDYLRPGDHFLDVGANIGLYSLCAWSVIGPTGRIDAFEPAEQTATRLAENIRENGIENITIHRVAVSDAEGNARFESTTDDCTAHLAAEANGTAEDLVPTVRLDRYLTDATLAMAKFDIEGHEPFALRGAERLLQEGNPPVMQIEMAGYSRRYGVATADLIRELDGWGYLCGVYEPHTRSITLTTEPWTIPVDNVLAIHRDQFEKVVDRVAAPLFIGEQVRVEGVRKGSDIVPQVFLQLPLGGLHLPDEFIGRHRMPHPVVNRVGTDLVTSAVGFDDLIPRSVGREVFPGWQNATLAFSAFDELENRLCSLKAFMIAAHPEGGDEEDAPSREFFEDRAGRREVVGKSVVERYDDRGLVGTGEFAIRQLIECQESCADTCQNLQVLAEHLGWRYRETSGFHPRRVIVPSDSVVQQNRDATGEGIVQCGGHPAHMVLFEETALREKLIRAEAVVGTVHVAGSFEEEPSMFLLRVAHNLSLTQLTQTESGVKVDDGDLIPDSPVEIRFTQEVRAVDDEAVGLKIAEELRCFGSVDVVDMLSRQLGGQFRDIVREQRVEERLRLLFKLAAGAASFEVLGQTNGVSVPFDAGLDPLAKAWTRRTHRQPADE</sequence>
<keyword evidence="2" id="KW-0489">Methyltransferase</keyword>
<dbReference type="Proteomes" id="UP001642464">
    <property type="component" value="Unassembled WGS sequence"/>
</dbReference>
<dbReference type="InterPro" id="IPR029063">
    <property type="entry name" value="SAM-dependent_MTases_sf"/>
</dbReference>